<evidence type="ECO:0000313" key="1">
    <source>
        <dbReference type="EMBL" id="QGJ84906.1"/>
    </source>
</evidence>
<keyword evidence="2" id="KW-1185">Reference proteome</keyword>
<proteinExistence type="predicted"/>
<dbReference type="Proteomes" id="UP000422881">
    <property type="component" value="Segment"/>
</dbReference>
<evidence type="ECO:0000313" key="2">
    <source>
        <dbReference type="Proteomes" id="UP000422881"/>
    </source>
</evidence>
<dbReference type="GeneID" id="56137930"/>
<protein>
    <submittedName>
        <fullName evidence="1">Uncharacterized protein</fullName>
    </submittedName>
</protein>
<sequence length="108" mass="12818">MSEKKYYVKLKIETFSYSSIDGFECHYCANLWLNECGMFSPFVESYPFTRKELTKISDGCLYKESQCLPFTWTSSPDELKETLGWEYDEDSDVFIWINPMIELVEKED</sequence>
<organism evidence="1 2">
    <name type="scientific">Lactococcus phage P1048</name>
    <dbReference type="NCBI Taxonomy" id="2662295"/>
    <lineage>
        <taxon>Viruses</taxon>
        <taxon>Duplodnaviria</taxon>
        <taxon>Heunggongvirae</taxon>
        <taxon>Uroviricota</taxon>
        <taxon>Caudoviricetes</taxon>
        <taxon>Audreyjarvisvirus</taxon>
        <taxon>Audreyjarvisvirus P1048</taxon>
    </lineage>
</organism>
<accession>A0A649V3V8</accession>
<name>A0A649V3V8_9CAUD</name>
<dbReference type="EMBL" id="MN552145">
    <property type="protein sequence ID" value="QGJ84906.1"/>
    <property type="molecule type" value="Genomic_DNA"/>
</dbReference>
<dbReference type="KEGG" id="vg:56137930"/>
<reference evidence="1 2" key="1">
    <citation type="submission" date="2019-10" db="EMBL/GenBank/DDBJ databases">
        <authorList>
            <person name="Brinks E."/>
        </authorList>
    </citation>
    <scope>NUCLEOTIDE SEQUENCE [LARGE SCALE GENOMIC DNA]</scope>
</reference>
<dbReference type="RefSeq" id="YP_009905544.1">
    <property type="nucleotide sequence ID" value="NC_049857.1"/>
</dbReference>